<feature type="region of interest" description="Disordered" evidence="1">
    <location>
        <begin position="544"/>
        <end position="564"/>
    </location>
</feature>
<proteinExistence type="predicted"/>
<accession>A0ABD2JQK9</accession>
<feature type="region of interest" description="Disordered" evidence="1">
    <location>
        <begin position="624"/>
        <end position="668"/>
    </location>
</feature>
<dbReference type="PANTHER" id="PTHR22684:SF0">
    <property type="entry name" value="RIBOSOME QUALITY CONTROL COMPLEX SUBUNIT TCF25"/>
    <property type="match status" value="1"/>
</dbReference>
<feature type="compositionally biased region" description="Low complexity" evidence="1">
    <location>
        <begin position="651"/>
        <end position="668"/>
    </location>
</feature>
<dbReference type="Proteomes" id="UP001620626">
    <property type="component" value="Unassembled WGS sequence"/>
</dbReference>
<dbReference type="Pfam" id="PF04910">
    <property type="entry name" value="Tcf25"/>
    <property type="match status" value="1"/>
</dbReference>
<feature type="compositionally biased region" description="Low complexity" evidence="1">
    <location>
        <begin position="1"/>
        <end position="10"/>
    </location>
</feature>
<keyword evidence="3" id="KW-1185">Reference proteome</keyword>
<evidence type="ECO:0008006" key="4">
    <source>
        <dbReference type="Google" id="ProtNLM"/>
    </source>
</evidence>
<feature type="compositionally biased region" description="Basic and acidic residues" evidence="1">
    <location>
        <begin position="83"/>
        <end position="92"/>
    </location>
</feature>
<organism evidence="2 3">
    <name type="scientific">Heterodera trifolii</name>
    <dbReference type="NCBI Taxonomy" id="157864"/>
    <lineage>
        <taxon>Eukaryota</taxon>
        <taxon>Metazoa</taxon>
        <taxon>Ecdysozoa</taxon>
        <taxon>Nematoda</taxon>
        <taxon>Chromadorea</taxon>
        <taxon>Rhabditida</taxon>
        <taxon>Tylenchina</taxon>
        <taxon>Tylenchomorpha</taxon>
        <taxon>Tylenchoidea</taxon>
        <taxon>Heteroderidae</taxon>
        <taxon>Heteroderinae</taxon>
        <taxon>Heterodera</taxon>
    </lineage>
</organism>
<sequence length="668" mass="76520">MEGNEATGRTSAEESEEEERMSSPRVNKFAVAFLDDEQNDETTEANSETENEENLTNESKQQTKAKNEGKNKNRKGTKKQKRTKAEKAKEIGTSEQMPMAKKETMPPNEAAQKSNLVDDPLERLLKVDLRSLNPDDELRRLLGRTFGAEQRRRGGQQQQRRIGAAQLGGSRLTKPRWDWPPPRQIGLQMVLDDEKMMSTATSSDTLANEAEVPLLWFRYSHNLQYQNQQQLFWMYQKQMDHEGIMNDVLAQNPFHLDSLLTLAEVLNLQEDFQKARDAIERGVFACECAFPSNFKMFSPFHRLDYGCRENRAFFLLLHRHMLNHLQRRCFQTAFQFAKLILAKDPFGDPLGILLVIDVLALKGRSPEFLLDFFSHFKQKQRLDLLPNFLFSLPLAHLALCANESNAKIKFDCEKEAEKCLEDALLRFPFVLAQLLDRLQVQPDSSVDFNSYLGSTAIYRETVGSRLLAHIYVHHTAEELWRPNLPWLERATHLALPRLMKRQKEMDEWALNRKRCFVGLPPNLLRHCVLHGIRPSDVQLRQLLDEQSGPNTVVDPCPPKDNRRQRYEPANLDELLQLHGLNAEDSPAMDGALQGFVGTFLRTLLPDQEQARLDSLIQALRQRIGFDSGGGGGPSADNATGELGTDNEQEQRQQQNDAQNPQQRNEQNE</sequence>
<evidence type="ECO:0000313" key="2">
    <source>
        <dbReference type="EMBL" id="KAL3092915.1"/>
    </source>
</evidence>
<feature type="compositionally biased region" description="Acidic residues" evidence="1">
    <location>
        <begin position="34"/>
        <end position="55"/>
    </location>
</feature>
<feature type="compositionally biased region" description="Low complexity" evidence="1">
    <location>
        <begin position="155"/>
        <end position="169"/>
    </location>
</feature>
<feature type="compositionally biased region" description="Basic residues" evidence="1">
    <location>
        <begin position="72"/>
        <end position="82"/>
    </location>
</feature>
<feature type="region of interest" description="Disordered" evidence="1">
    <location>
        <begin position="1"/>
        <end position="117"/>
    </location>
</feature>
<feature type="region of interest" description="Disordered" evidence="1">
    <location>
        <begin position="148"/>
        <end position="178"/>
    </location>
</feature>
<dbReference type="AlphaFoldDB" id="A0ABD2JQK9"/>
<dbReference type="PANTHER" id="PTHR22684">
    <property type="entry name" value="NULP1-RELATED"/>
    <property type="match status" value="1"/>
</dbReference>
<protein>
    <recommendedName>
        <fullName evidence="4">Transcription factor 25</fullName>
    </recommendedName>
</protein>
<dbReference type="InterPro" id="IPR006994">
    <property type="entry name" value="TCF25/Rqc1"/>
</dbReference>
<evidence type="ECO:0000313" key="3">
    <source>
        <dbReference type="Proteomes" id="UP001620626"/>
    </source>
</evidence>
<evidence type="ECO:0000256" key="1">
    <source>
        <dbReference type="SAM" id="MobiDB-lite"/>
    </source>
</evidence>
<name>A0ABD2JQK9_9BILA</name>
<dbReference type="EMBL" id="JBICBT010000918">
    <property type="protein sequence ID" value="KAL3092915.1"/>
    <property type="molecule type" value="Genomic_DNA"/>
</dbReference>
<reference evidence="2 3" key="1">
    <citation type="submission" date="2024-10" db="EMBL/GenBank/DDBJ databases">
        <authorList>
            <person name="Kim D."/>
        </authorList>
    </citation>
    <scope>NUCLEOTIDE SEQUENCE [LARGE SCALE GENOMIC DNA]</scope>
    <source>
        <strain evidence="2">BH-2024</strain>
    </source>
</reference>
<comment type="caution">
    <text evidence="2">The sequence shown here is derived from an EMBL/GenBank/DDBJ whole genome shotgun (WGS) entry which is preliminary data.</text>
</comment>
<gene>
    <name evidence="2" type="ORF">niasHT_020298</name>
</gene>